<protein>
    <submittedName>
        <fullName evidence="4">Glycosyltransferase family 1 protein</fullName>
    </submittedName>
    <submittedName>
        <fullName evidence="3">UDP-D-galactose:(Glucosyl)lipopolysaccharide-1, 6-D-galactosyltransferase</fullName>
    </submittedName>
</protein>
<dbReference type="SUPFAM" id="SSF53756">
    <property type="entry name" value="UDP-Glycosyltransferase/glycogen phosphorylase"/>
    <property type="match status" value="1"/>
</dbReference>
<dbReference type="EMBL" id="QRUB01000002">
    <property type="protein sequence ID" value="RGR29312.1"/>
    <property type="molecule type" value="Genomic_DNA"/>
</dbReference>
<evidence type="ECO:0000313" key="8">
    <source>
        <dbReference type="Proteomes" id="UP000284161"/>
    </source>
</evidence>
<dbReference type="Gene3D" id="3.40.50.2000">
    <property type="entry name" value="Glycogen Phosphorylase B"/>
    <property type="match status" value="2"/>
</dbReference>
<accession>A0A120A3K8</accession>
<proteinExistence type="predicted"/>
<evidence type="ECO:0000313" key="4">
    <source>
        <dbReference type="EMBL" id="RGM14998.1"/>
    </source>
</evidence>
<reference evidence="7 8" key="3">
    <citation type="submission" date="2018-08" db="EMBL/GenBank/DDBJ databases">
        <title>A genome reference for cultivated species of the human gut microbiota.</title>
        <authorList>
            <person name="Zou Y."/>
            <person name="Xue W."/>
            <person name="Luo G."/>
        </authorList>
    </citation>
    <scope>NUCLEOTIDE SEQUENCE [LARGE SCALE GENOMIC DNA]</scope>
    <source>
        <strain evidence="5 8">AF25-6</strain>
        <strain evidence="4 7">TF03-6</strain>
    </source>
</reference>
<dbReference type="STRING" id="46506.AA415_00421"/>
<evidence type="ECO:0000313" key="6">
    <source>
        <dbReference type="Proteomes" id="UP000056419"/>
    </source>
</evidence>
<dbReference type="AlphaFoldDB" id="A0A120A3K8"/>
<feature type="domain" description="Glycosyl transferase family 1" evidence="2">
    <location>
        <begin position="222"/>
        <end position="382"/>
    </location>
</feature>
<dbReference type="RefSeq" id="WP_060385145.1">
    <property type="nucleotide sequence ID" value="NZ_LRGC01000002.1"/>
</dbReference>
<evidence type="ECO:0000259" key="2">
    <source>
        <dbReference type="Pfam" id="PF00534"/>
    </source>
</evidence>
<dbReference type="GO" id="GO:0016757">
    <property type="term" value="F:glycosyltransferase activity"/>
    <property type="evidence" value="ECO:0007669"/>
    <property type="project" value="UniProtKB-KW"/>
</dbReference>
<dbReference type="GO" id="GO:0009103">
    <property type="term" value="P:lipopolysaccharide biosynthetic process"/>
    <property type="evidence" value="ECO:0007669"/>
    <property type="project" value="TreeGrafter"/>
</dbReference>
<reference evidence="3" key="2">
    <citation type="submission" date="2016-01" db="EMBL/GenBank/DDBJ databases">
        <authorList>
            <person name="McClelland M."/>
            <person name="Jain A."/>
            <person name="Saraogi P."/>
            <person name="Mendelson R."/>
            <person name="Westerman R."/>
            <person name="SanMiguel P."/>
            <person name="Csonka L."/>
        </authorList>
    </citation>
    <scope>NUCLEOTIDE SEQUENCE</scope>
    <source>
        <strain evidence="3">CL09T03C01</strain>
    </source>
</reference>
<keyword evidence="3" id="KW-0328">Glycosyltransferase</keyword>
<dbReference type="EMBL" id="QSSV01000004">
    <property type="protein sequence ID" value="RGM14998.1"/>
    <property type="molecule type" value="Genomic_DNA"/>
</dbReference>
<organism evidence="3 6">
    <name type="scientific">Bacteroides stercoris</name>
    <dbReference type="NCBI Taxonomy" id="46506"/>
    <lineage>
        <taxon>Bacteria</taxon>
        <taxon>Pseudomonadati</taxon>
        <taxon>Bacteroidota</taxon>
        <taxon>Bacteroidia</taxon>
        <taxon>Bacteroidales</taxon>
        <taxon>Bacteroidaceae</taxon>
        <taxon>Bacteroides</taxon>
    </lineage>
</organism>
<evidence type="ECO:0000313" key="5">
    <source>
        <dbReference type="EMBL" id="RGR29312.1"/>
    </source>
</evidence>
<dbReference type="PANTHER" id="PTHR46401">
    <property type="entry name" value="GLYCOSYLTRANSFERASE WBBK-RELATED"/>
    <property type="match status" value="1"/>
</dbReference>
<dbReference type="CDD" id="cd03801">
    <property type="entry name" value="GT4_PimA-like"/>
    <property type="match status" value="1"/>
</dbReference>
<dbReference type="PATRIC" id="fig|46506.5.peg.455"/>
<sequence length="411" mass="47277">MLSILINAYACSPNMGSEPGMAWNWCVNLAKYCELYIITEGEFQEKIEAVLPTLPQAKNMHFYYNPVSDEIRKMCWNQGDWRFYIHYKKWQQKTLAIAKQIIKENNIDIIHQLNMIGFREPGYLWSLDKPFIWGPTNAKEAFPIAYLDGATWQKVLFIKIKNLINKNQLRFATRVHKAAQKASFIIAASTDSANAIKKYFKCTPILINESGCDITANNISRSFEKNRPLEVLWVGRFIFTKQLIIALETLAACKNPNIKLHIVGGSAEEEQPFKEISEKLSIQKQCVWYEKVPHEKVQSLMQQCDLFFFTSIAEGTPHVILEAFNNLLPVLCFNTCGHGDCVNDKVGIKIDLSTPKQSVKEFASILNTLEKDREILRTFSTNCIQRQEELSWDNKIKQMVALYSNILNDNK</sequence>
<keyword evidence="6" id="KW-1185">Reference proteome</keyword>
<dbReference type="InterPro" id="IPR001296">
    <property type="entry name" value="Glyco_trans_1"/>
</dbReference>
<dbReference type="EMBL" id="LRGC01000002">
    <property type="protein sequence ID" value="KWR56966.1"/>
    <property type="molecule type" value="Genomic_DNA"/>
</dbReference>
<dbReference type="Proteomes" id="UP000056419">
    <property type="component" value="Unassembled WGS sequence"/>
</dbReference>
<dbReference type="Proteomes" id="UP000261223">
    <property type="component" value="Unassembled WGS sequence"/>
</dbReference>
<evidence type="ECO:0000313" key="3">
    <source>
        <dbReference type="EMBL" id="KWR56966.1"/>
    </source>
</evidence>
<evidence type="ECO:0000313" key="7">
    <source>
        <dbReference type="Proteomes" id="UP000261223"/>
    </source>
</evidence>
<dbReference type="PANTHER" id="PTHR46401:SF2">
    <property type="entry name" value="GLYCOSYLTRANSFERASE WBBK-RELATED"/>
    <property type="match status" value="1"/>
</dbReference>
<keyword evidence="1 3" id="KW-0808">Transferase</keyword>
<dbReference type="Pfam" id="PF00534">
    <property type="entry name" value="Glycos_transf_1"/>
    <property type="match status" value="1"/>
</dbReference>
<reference evidence="3 6" key="1">
    <citation type="journal article" date="2016" name="BMC Genomics">
        <title>Type VI secretion systems of human gut Bacteroidales segregate into three genetic architectures, two of which are contained on mobile genetic elements.</title>
        <authorList>
            <person name="Coyne M.J."/>
            <person name="Roelofs K.G."/>
            <person name="Comstock L.E."/>
        </authorList>
    </citation>
    <scope>NUCLEOTIDE SEQUENCE [LARGE SCALE GENOMIC DNA]</scope>
    <source>
        <strain evidence="3 6">CL09T03C01</strain>
    </source>
</reference>
<gene>
    <name evidence="3" type="ORF">AA415_00421</name>
    <name evidence="5" type="ORF">DWY58_04640</name>
    <name evidence="4" type="ORF">DXC34_03795</name>
</gene>
<evidence type="ECO:0000256" key="1">
    <source>
        <dbReference type="ARBA" id="ARBA00022679"/>
    </source>
</evidence>
<dbReference type="Proteomes" id="UP000284161">
    <property type="component" value="Unassembled WGS sequence"/>
</dbReference>
<name>A0A120A3K8_BACSE</name>
<comment type="caution">
    <text evidence="3">The sequence shown here is derived from an EMBL/GenBank/DDBJ whole genome shotgun (WGS) entry which is preliminary data.</text>
</comment>